<keyword evidence="2" id="KW-1185">Reference proteome</keyword>
<proteinExistence type="predicted"/>
<evidence type="ECO:0008006" key="3">
    <source>
        <dbReference type="Google" id="ProtNLM"/>
    </source>
</evidence>
<evidence type="ECO:0000313" key="2">
    <source>
        <dbReference type="Proteomes" id="UP000323506"/>
    </source>
</evidence>
<organism evidence="1 2">
    <name type="scientific">Gossypium darwinii</name>
    <name type="common">Darwin's cotton</name>
    <name type="synonym">Gossypium barbadense var. darwinii</name>
    <dbReference type="NCBI Taxonomy" id="34276"/>
    <lineage>
        <taxon>Eukaryota</taxon>
        <taxon>Viridiplantae</taxon>
        <taxon>Streptophyta</taxon>
        <taxon>Embryophyta</taxon>
        <taxon>Tracheophyta</taxon>
        <taxon>Spermatophyta</taxon>
        <taxon>Magnoliopsida</taxon>
        <taxon>eudicotyledons</taxon>
        <taxon>Gunneridae</taxon>
        <taxon>Pentapetalae</taxon>
        <taxon>rosids</taxon>
        <taxon>malvids</taxon>
        <taxon>Malvales</taxon>
        <taxon>Malvaceae</taxon>
        <taxon>Malvoideae</taxon>
        <taxon>Gossypium</taxon>
    </lineage>
</organism>
<protein>
    <recommendedName>
        <fullName evidence="3">RNase H type-1 domain-containing protein</fullName>
    </recommendedName>
</protein>
<dbReference type="AlphaFoldDB" id="A0A5D2CQW5"/>
<reference evidence="1 2" key="1">
    <citation type="submission" date="2019-06" db="EMBL/GenBank/DDBJ databases">
        <title>WGS assembly of Gossypium darwinii.</title>
        <authorList>
            <person name="Chen Z.J."/>
            <person name="Sreedasyam A."/>
            <person name="Ando A."/>
            <person name="Song Q."/>
            <person name="De L."/>
            <person name="Hulse-Kemp A."/>
            <person name="Ding M."/>
            <person name="Ye W."/>
            <person name="Kirkbride R."/>
            <person name="Jenkins J."/>
            <person name="Plott C."/>
            <person name="Lovell J."/>
            <person name="Lin Y.-M."/>
            <person name="Vaughn R."/>
            <person name="Liu B."/>
            <person name="Li W."/>
            <person name="Simpson S."/>
            <person name="Scheffler B."/>
            <person name="Saski C."/>
            <person name="Grover C."/>
            <person name="Hu G."/>
            <person name="Conover J."/>
            <person name="Carlson J."/>
            <person name="Shu S."/>
            <person name="Boston L."/>
            <person name="Williams M."/>
            <person name="Peterson D."/>
            <person name="Mcgee K."/>
            <person name="Jones D."/>
            <person name="Wendel J."/>
            <person name="Stelly D."/>
            <person name="Grimwood J."/>
            <person name="Schmutz J."/>
        </authorList>
    </citation>
    <scope>NUCLEOTIDE SEQUENCE [LARGE SCALE GENOMIC DNA]</scope>
    <source>
        <strain evidence="1">1808015.09</strain>
    </source>
</reference>
<name>A0A5D2CQW5_GOSDA</name>
<dbReference type="Proteomes" id="UP000323506">
    <property type="component" value="Chromosome D05"/>
</dbReference>
<evidence type="ECO:0000313" key="1">
    <source>
        <dbReference type="EMBL" id="TYG70446.1"/>
    </source>
</evidence>
<accession>A0A5D2CQW5</accession>
<dbReference type="EMBL" id="CM017705">
    <property type="protein sequence ID" value="TYG70446.1"/>
    <property type="molecule type" value="Genomic_DNA"/>
</dbReference>
<gene>
    <name evidence="1" type="ORF">ES288_D05G314300v1</name>
</gene>
<sequence length="171" mass="19154">MRALMWAKVVHNNCTFSESDWWSWLGKCCVGGRSMRTRDLVRDPSPLGRIKFNLAGVKGVTVVMNEIAACRGVLRDDKRLVSTLFSGRCVAGGLEMAVLVAIKEAAEMVIELIQKDRLRPWSFRNLLANIEESLRQMPEVQIVVTNRGKNGMVKALAKVGLSRNTLFGAYW</sequence>